<keyword evidence="3" id="KW-0012">Acyltransferase</keyword>
<dbReference type="Pfam" id="PF00698">
    <property type="entry name" value="Acyl_transf_1"/>
    <property type="match status" value="1"/>
</dbReference>
<keyword evidence="4" id="KW-1185">Reference proteome</keyword>
<keyword evidence="3" id="KW-0808">Transferase</keyword>
<evidence type="ECO:0000259" key="2">
    <source>
        <dbReference type="Pfam" id="PF00698"/>
    </source>
</evidence>
<dbReference type="SUPFAM" id="SSF52151">
    <property type="entry name" value="FabD/lysophospholipase-like"/>
    <property type="match status" value="1"/>
</dbReference>
<dbReference type="EMBL" id="CP023702">
    <property type="protein sequence ID" value="QEU70903.1"/>
    <property type="molecule type" value="Genomic_DNA"/>
</dbReference>
<dbReference type="Gene3D" id="3.30.70.250">
    <property type="entry name" value="Malonyl-CoA ACP transacylase, ACP-binding"/>
    <property type="match status" value="1"/>
</dbReference>
<feature type="domain" description="Malonyl-CoA:ACP transacylase (MAT)" evidence="2">
    <location>
        <begin position="26"/>
        <end position="147"/>
    </location>
</feature>
<dbReference type="KEGG" id="snk:CP967_02080"/>
<dbReference type="InterPro" id="IPR001227">
    <property type="entry name" value="Ac_transferase_dom_sf"/>
</dbReference>
<reference evidence="3 4" key="1">
    <citation type="submission" date="2017-09" db="EMBL/GenBank/DDBJ databases">
        <authorList>
            <person name="Lee N."/>
            <person name="Cho B.-K."/>
        </authorList>
    </citation>
    <scope>NUCLEOTIDE SEQUENCE [LARGE SCALE GENOMIC DNA]</scope>
    <source>
        <strain evidence="3 4">ATCC 12769</strain>
    </source>
</reference>
<dbReference type="Gene3D" id="3.40.366.10">
    <property type="entry name" value="Malonyl-Coenzyme A Acyl Carrier Protein, domain 2"/>
    <property type="match status" value="1"/>
</dbReference>
<feature type="region of interest" description="Disordered" evidence="1">
    <location>
        <begin position="1"/>
        <end position="27"/>
    </location>
</feature>
<dbReference type="OrthoDB" id="4220818at2"/>
<dbReference type="GO" id="GO:0016746">
    <property type="term" value="F:acyltransferase activity"/>
    <property type="evidence" value="ECO:0007669"/>
    <property type="project" value="UniProtKB-KW"/>
</dbReference>
<dbReference type="AlphaFoldDB" id="A0A5J6F4E6"/>
<evidence type="ECO:0000313" key="3">
    <source>
        <dbReference type="EMBL" id="QEU70903.1"/>
    </source>
</evidence>
<dbReference type="InterPro" id="IPR016035">
    <property type="entry name" value="Acyl_Trfase/lysoPLipase"/>
</dbReference>
<evidence type="ECO:0000313" key="4">
    <source>
        <dbReference type="Proteomes" id="UP000326178"/>
    </source>
</evidence>
<dbReference type="InterPro" id="IPR014043">
    <property type="entry name" value="Acyl_transferase_dom"/>
</dbReference>
<sequence>MPRSNGCCGNRTCEGTPSPSPSSCRVVSPENTLVGGDVGRVRRPADEWEARGAGIRVVGADVASHAAHMDPVLSGLADALAEVTGRTPVTPFCGTVTDAPRAQAGFGSACRPDSLPRAVWFGDAVRAAAEDAYRLFVGIGLHLGLVHTALTRFPPAWHRLDACIAGRTGVAGIMATPLVRTAAEPAARLPVGPGAVRRPV</sequence>
<dbReference type="Proteomes" id="UP000326178">
    <property type="component" value="Chromosome"/>
</dbReference>
<gene>
    <name evidence="3" type="ORF">CP967_02080</name>
</gene>
<name>A0A5J6F4E6_9ACTN</name>
<organism evidence="3 4">
    <name type="scientific">Streptomyces nitrosporeus</name>
    <dbReference type="NCBI Taxonomy" id="28894"/>
    <lineage>
        <taxon>Bacteria</taxon>
        <taxon>Bacillati</taxon>
        <taxon>Actinomycetota</taxon>
        <taxon>Actinomycetes</taxon>
        <taxon>Kitasatosporales</taxon>
        <taxon>Streptomycetaceae</taxon>
        <taxon>Streptomyces</taxon>
    </lineage>
</organism>
<proteinExistence type="predicted"/>
<protein>
    <submittedName>
        <fullName evidence="3">Acyltransferase domain-containing protein</fullName>
    </submittedName>
</protein>
<evidence type="ECO:0000256" key="1">
    <source>
        <dbReference type="SAM" id="MobiDB-lite"/>
    </source>
</evidence>
<accession>A0A5J6F4E6</accession>